<sequence>MSKRTVGLIPEDRLSDLMGQGVQSQGTGGLIPEDRLSYLRGQGVQSQRTGGLIPEDRLSDLRGQGVQSQRTECLIPEERVPSASPTRYDSPALAFSCWQNFGPSVSRSRIELSVRRGNLKSLSDRQAVNAGVTVPRRRCALSRGSEAKGVSAAASKEKRLPVACLHPQQRPFVSEPQKAAQCWVIDRATRPRLLRHSKPHLLGGCFRETDPYLESQWKGAVSGALVDCHRIHAERTAAG</sequence>
<dbReference type="AlphaFoldDB" id="A0A4Z2IQF9"/>
<reference evidence="1 2" key="1">
    <citation type="submission" date="2019-03" db="EMBL/GenBank/DDBJ databases">
        <title>First draft genome of Liparis tanakae, snailfish: a comprehensive survey of snailfish specific genes.</title>
        <authorList>
            <person name="Kim W."/>
            <person name="Song I."/>
            <person name="Jeong J.-H."/>
            <person name="Kim D."/>
            <person name="Kim S."/>
            <person name="Ryu S."/>
            <person name="Song J.Y."/>
            <person name="Lee S.K."/>
        </authorList>
    </citation>
    <scope>NUCLEOTIDE SEQUENCE [LARGE SCALE GENOMIC DNA]</scope>
    <source>
        <tissue evidence="1">Muscle</tissue>
    </source>
</reference>
<dbReference type="Proteomes" id="UP000314294">
    <property type="component" value="Unassembled WGS sequence"/>
</dbReference>
<comment type="caution">
    <text evidence="1">The sequence shown here is derived from an EMBL/GenBank/DDBJ whole genome shotgun (WGS) entry which is preliminary data.</text>
</comment>
<evidence type="ECO:0000313" key="1">
    <source>
        <dbReference type="EMBL" id="TNN80199.1"/>
    </source>
</evidence>
<keyword evidence="2" id="KW-1185">Reference proteome</keyword>
<gene>
    <name evidence="1" type="ORF">EYF80_009524</name>
</gene>
<proteinExistence type="predicted"/>
<dbReference type="EMBL" id="SRLO01000056">
    <property type="protein sequence ID" value="TNN80199.1"/>
    <property type="molecule type" value="Genomic_DNA"/>
</dbReference>
<protein>
    <submittedName>
        <fullName evidence="1">Uncharacterized protein</fullName>
    </submittedName>
</protein>
<organism evidence="1 2">
    <name type="scientific">Liparis tanakae</name>
    <name type="common">Tanaka's snailfish</name>
    <dbReference type="NCBI Taxonomy" id="230148"/>
    <lineage>
        <taxon>Eukaryota</taxon>
        <taxon>Metazoa</taxon>
        <taxon>Chordata</taxon>
        <taxon>Craniata</taxon>
        <taxon>Vertebrata</taxon>
        <taxon>Euteleostomi</taxon>
        <taxon>Actinopterygii</taxon>
        <taxon>Neopterygii</taxon>
        <taxon>Teleostei</taxon>
        <taxon>Neoteleostei</taxon>
        <taxon>Acanthomorphata</taxon>
        <taxon>Eupercaria</taxon>
        <taxon>Perciformes</taxon>
        <taxon>Cottioidei</taxon>
        <taxon>Cottales</taxon>
        <taxon>Liparidae</taxon>
        <taxon>Liparis</taxon>
    </lineage>
</organism>
<accession>A0A4Z2IQF9</accession>
<name>A0A4Z2IQF9_9TELE</name>
<evidence type="ECO:0000313" key="2">
    <source>
        <dbReference type="Proteomes" id="UP000314294"/>
    </source>
</evidence>